<keyword evidence="12" id="KW-0812">Transmembrane</keyword>
<evidence type="ECO:0000256" key="10">
    <source>
        <dbReference type="ARBA" id="ARBA00023012"/>
    </source>
</evidence>
<evidence type="ECO:0000256" key="1">
    <source>
        <dbReference type="ARBA" id="ARBA00000085"/>
    </source>
</evidence>
<name>A0A3A4QQ17_9BACT</name>
<evidence type="ECO:0000256" key="11">
    <source>
        <dbReference type="ARBA" id="ARBA00023136"/>
    </source>
</evidence>
<feature type="transmembrane region" description="Helical" evidence="12">
    <location>
        <begin position="179"/>
        <end position="199"/>
    </location>
</feature>
<dbReference type="PANTHER" id="PTHR45528:SF1">
    <property type="entry name" value="SENSOR HISTIDINE KINASE CPXA"/>
    <property type="match status" value="1"/>
</dbReference>
<dbReference type="Gene3D" id="6.10.340.10">
    <property type="match status" value="1"/>
</dbReference>
<evidence type="ECO:0000256" key="4">
    <source>
        <dbReference type="ARBA" id="ARBA00022475"/>
    </source>
</evidence>
<dbReference type="SUPFAM" id="SSF158472">
    <property type="entry name" value="HAMP domain-like"/>
    <property type="match status" value="1"/>
</dbReference>
<keyword evidence="4" id="KW-1003">Cell membrane</keyword>
<comment type="subcellular location">
    <subcellularLocation>
        <location evidence="2">Cell membrane</location>
        <topology evidence="2">Multi-pass membrane protein</topology>
    </subcellularLocation>
</comment>
<evidence type="ECO:0000256" key="8">
    <source>
        <dbReference type="ARBA" id="ARBA00022777"/>
    </source>
</evidence>
<protein>
    <recommendedName>
        <fullName evidence="3">histidine kinase</fullName>
        <ecNumber evidence="3">2.7.13.3</ecNumber>
    </recommendedName>
</protein>
<dbReference type="SMART" id="SM00304">
    <property type="entry name" value="HAMP"/>
    <property type="match status" value="1"/>
</dbReference>
<evidence type="ECO:0000313" key="14">
    <source>
        <dbReference type="EMBL" id="RJP56168.1"/>
    </source>
</evidence>
<evidence type="ECO:0000313" key="15">
    <source>
        <dbReference type="Proteomes" id="UP000266426"/>
    </source>
</evidence>
<keyword evidence="6" id="KW-0808">Transferase</keyword>
<evidence type="ECO:0000256" key="3">
    <source>
        <dbReference type="ARBA" id="ARBA00012438"/>
    </source>
</evidence>
<evidence type="ECO:0000259" key="13">
    <source>
        <dbReference type="PROSITE" id="PS50885"/>
    </source>
</evidence>
<comment type="catalytic activity">
    <reaction evidence="1">
        <text>ATP + protein L-histidine = ADP + protein N-phospho-L-histidine.</text>
        <dbReference type="EC" id="2.7.13.3"/>
    </reaction>
</comment>
<dbReference type="AlphaFoldDB" id="A0A3A4QQ17"/>
<feature type="transmembrane region" description="Helical" evidence="12">
    <location>
        <begin position="6"/>
        <end position="29"/>
    </location>
</feature>
<evidence type="ECO:0000256" key="2">
    <source>
        <dbReference type="ARBA" id="ARBA00004651"/>
    </source>
</evidence>
<proteinExistence type="predicted"/>
<gene>
    <name evidence="14" type="ORF">C4541_12990</name>
</gene>
<accession>A0A3A4QQ17</accession>
<organism evidence="14 15">
    <name type="scientific">Candidatus Auribacter fodinae</name>
    <dbReference type="NCBI Taxonomy" id="2093366"/>
    <lineage>
        <taxon>Bacteria</taxon>
        <taxon>Pseudomonadati</taxon>
        <taxon>Candidatus Auribacterota</taxon>
        <taxon>Candidatus Auribacteria</taxon>
        <taxon>Candidatus Auribacterales</taxon>
        <taxon>Candidatus Auribacteraceae</taxon>
        <taxon>Candidatus Auribacter</taxon>
    </lineage>
</organism>
<dbReference type="Pfam" id="PF00672">
    <property type="entry name" value="HAMP"/>
    <property type="match status" value="1"/>
</dbReference>
<comment type="caution">
    <text evidence="14">The sequence shown here is derived from an EMBL/GenBank/DDBJ whole genome shotgun (WGS) entry which is preliminary data.</text>
</comment>
<sequence length="306" mass="35469">MKINTINTKILMIIASAFIIMTLSIYLFASHYLKSMIDGYQESVYSEKIDTILDMLERKYEHLTETFLIDAYEEDFKQSFLEDFRSSYFTGNDQKVYPFILDSKGKCMIDAGMNGKSCPPKEKSFFAEVKNEKKGSFEYAFKGSAYWVIKRHFPQWDWYIGYIVPLSVKYTHFYSFRDILAMIMAVTTVLALFIVSLLVTNFTKPIYQLTKASLALSSGNLDYPMKVNSSDETGILTQSFLSMRDAIRKTIRDLNEKNTILTQEIAERKRIAHALKDSEQRYRLLVENQNDLVIKFDTSCSCSVIR</sequence>
<dbReference type="Gene3D" id="3.30.450.20">
    <property type="entry name" value="PAS domain"/>
    <property type="match status" value="1"/>
</dbReference>
<dbReference type="PROSITE" id="PS50885">
    <property type="entry name" value="HAMP"/>
    <property type="match status" value="1"/>
</dbReference>
<dbReference type="Proteomes" id="UP000266426">
    <property type="component" value="Unassembled WGS sequence"/>
</dbReference>
<evidence type="ECO:0000256" key="12">
    <source>
        <dbReference type="SAM" id="Phobius"/>
    </source>
</evidence>
<evidence type="ECO:0000256" key="9">
    <source>
        <dbReference type="ARBA" id="ARBA00022840"/>
    </source>
</evidence>
<keyword evidence="10" id="KW-0902">Two-component regulatory system</keyword>
<evidence type="ECO:0000256" key="7">
    <source>
        <dbReference type="ARBA" id="ARBA00022741"/>
    </source>
</evidence>
<keyword evidence="5" id="KW-0597">Phosphoprotein</keyword>
<keyword evidence="9" id="KW-0067">ATP-binding</keyword>
<feature type="domain" description="HAMP" evidence="13">
    <location>
        <begin position="200"/>
        <end position="252"/>
    </location>
</feature>
<dbReference type="EC" id="2.7.13.3" evidence="3"/>
<evidence type="ECO:0000256" key="6">
    <source>
        <dbReference type="ARBA" id="ARBA00022679"/>
    </source>
</evidence>
<dbReference type="PANTHER" id="PTHR45528">
    <property type="entry name" value="SENSOR HISTIDINE KINASE CPXA"/>
    <property type="match status" value="1"/>
</dbReference>
<keyword evidence="11 12" id="KW-0472">Membrane</keyword>
<dbReference type="GO" id="GO:0005886">
    <property type="term" value="C:plasma membrane"/>
    <property type="evidence" value="ECO:0007669"/>
    <property type="project" value="UniProtKB-SubCell"/>
</dbReference>
<dbReference type="EMBL" id="QZJZ01000101">
    <property type="protein sequence ID" value="RJP56168.1"/>
    <property type="molecule type" value="Genomic_DNA"/>
</dbReference>
<dbReference type="InterPro" id="IPR050398">
    <property type="entry name" value="HssS/ArlS-like"/>
</dbReference>
<keyword evidence="8" id="KW-0418">Kinase</keyword>
<dbReference type="InterPro" id="IPR003660">
    <property type="entry name" value="HAMP_dom"/>
</dbReference>
<reference evidence="14 15" key="1">
    <citation type="journal article" date="2017" name="ISME J.">
        <title>Energy and carbon metabolisms in a deep terrestrial subsurface fluid microbial community.</title>
        <authorList>
            <person name="Momper L."/>
            <person name="Jungbluth S.P."/>
            <person name="Lee M.D."/>
            <person name="Amend J.P."/>
        </authorList>
    </citation>
    <scope>NUCLEOTIDE SEQUENCE [LARGE SCALE GENOMIC DNA]</scope>
    <source>
        <strain evidence="14">SURF_26</strain>
    </source>
</reference>
<dbReference type="CDD" id="cd06225">
    <property type="entry name" value="HAMP"/>
    <property type="match status" value="1"/>
</dbReference>
<dbReference type="GO" id="GO:0000155">
    <property type="term" value="F:phosphorelay sensor kinase activity"/>
    <property type="evidence" value="ECO:0007669"/>
    <property type="project" value="TreeGrafter"/>
</dbReference>
<keyword evidence="7" id="KW-0547">Nucleotide-binding</keyword>
<evidence type="ECO:0000256" key="5">
    <source>
        <dbReference type="ARBA" id="ARBA00022553"/>
    </source>
</evidence>
<keyword evidence="12" id="KW-1133">Transmembrane helix</keyword>
<dbReference type="GO" id="GO:0005524">
    <property type="term" value="F:ATP binding"/>
    <property type="evidence" value="ECO:0007669"/>
    <property type="project" value="UniProtKB-KW"/>
</dbReference>